<organism evidence="2 3">
    <name type="scientific">Tritrichomonas musculus</name>
    <dbReference type="NCBI Taxonomy" id="1915356"/>
    <lineage>
        <taxon>Eukaryota</taxon>
        <taxon>Metamonada</taxon>
        <taxon>Parabasalia</taxon>
        <taxon>Tritrichomonadida</taxon>
        <taxon>Tritrichomonadidae</taxon>
        <taxon>Tritrichomonas</taxon>
    </lineage>
</organism>
<dbReference type="Pfam" id="PF00069">
    <property type="entry name" value="Pkinase"/>
    <property type="match status" value="1"/>
</dbReference>
<comment type="caution">
    <text evidence="2">The sequence shown here is derived from an EMBL/GenBank/DDBJ whole genome shotgun (WGS) entry which is preliminary data.</text>
</comment>
<dbReference type="Gene3D" id="3.30.200.20">
    <property type="entry name" value="Phosphorylase Kinase, domain 1"/>
    <property type="match status" value="1"/>
</dbReference>
<dbReference type="Gene3D" id="1.10.510.10">
    <property type="entry name" value="Transferase(Phosphotransferase) domain 1"/>
    <property type="match status" value="1"/>
</dbReference>
<evidence type="ECO:0000259" key="1">
    <source>
        <dbReference type="PROSITE" id="PS50011"/>
    </source>
</evidence>
<dbReference type="PANTHER" id="PTHR44167:SF24">
    <property type="entry name" value="SERINE_THREONINE-PROTEIN KINASE CHK2"/>
    <property type="match status" value="1"/>
</dbReference>
<dbReference type="InterPro" id="IPR000719">
    <property type="entry name" value="Prot_kinase_dom"/>
</dbReference>
<gene>
    <name evidence="2" type="ORF">M9Y10_036157</name>
</gene>
<dbReference type="Proteomes" id="UP001470230">
    <property type="component" value="Unassembled WGS sequence"/>
</dbReference>
<dbReference type="EMBL" id="JAPFFF010000058">
    <property type="protein sequence ID" value="KAK8837625.1"/>
    <property type="molecule type" value="Genomic_DNA"/>
</dbReference>
<dbReference type="PROSITE" id="PS00108">
    <property type="entry name" value="PROTEIN_KINASE_ST"/>
    <property type="match status" value="1"/>
</dbReference>
<reference evidence="2 3" key="1">
    <citation type="submission" date="2024-04" db="EMBL/GenBank/DDBJ databases">
        <title>Tritrichomonas musculus Genome.</title>
        <authorList>
            <person name="Alves-Ferreira E."/>
            <person name="Grigg M."/>
            <person name="Lorenzi H."/>
            <person name="Galac M."/>
        </authorList>
    </citation>
    <scope>NUCLEOTIDE SEQUENCE [LARGE SCALE GENOMIC DNA]</scope>
    <source>
        <strain evidence="2 3">EAF2021</strain>
    </source>
</reference>
<proteinExistence type="predicted"/>
<evidence type="ECO:0000313" key="3">
    <source>
        <dbReference type="Proteomes" id="UP001470230"/>
    </source>
</evidence>
<sequence>MEGMNDEDITQELEIERYSNQVMRIPRYIGNFLVTKNLMETNSCVVVLASDPEVDEKIAIKCIPISETAIIAWDHEVQVMNSLDHPNIIKCLNYFQFPSDEPRFCTIVMPLAIYDLYTYVEKKMPLSEIKICRIFYDVINAVISMHRRSCWHRDIKLENILIIDETTPLPYAVVSDFGLSAYMPGEAVRGIGTGTLEYAAPELVETVYSESEHAFVRQFKQEAEYTNKIDSWCLGIALNQILFRTCAPFDLQGNIFFPPPPPTCPNISNEARDLIIQLTRYNPNERISITDAAEHQWFKNFGIYGTPPPRINNRYIQSFDLPSAEID</sequence>
<dbReference type="InterPro" id="IPR008271">
    <property type="entry name" value="Ser/Thr_kinase_AS"/>
</dbReference>
<accession>A0ABR2GUM5</accession>
<name>A0ABR2GUM5_9EUKA</name>
<dbReference type="PANTHER" id="PTHR44167">
    <property type="entry name" value="OVARIAN-SPECIFIC SERINE/THREONINE-PROTEIN KINASE LOK-RELATED"/>
    <property type="match status" value="1"/>
</dbReference>
<protein>
    <recommendedName>
        <fullName evidence="1">Protein kinase domain-containing protein</fullName>
    </recommendedName>
</protein>
<dbReference type="SMART" id="SM00220">
    <property type="entry name" value="S_TKc"/>
    <property type="match status" value="1"/>
</dbReference>
<keyword evidence="3" id="KW-1185">Reference proteome</keyword>
<evidence type="ECO:0000313" key="2">
    <source>
        <dbReference type="EMBL" id="KAK8837625.1"/>
    </source>
</evidence>
<dbReference type="PROSITE" id="PS50011">
    <property type="entry name" value="PROTEIN_KINASE_DOM"/>
    <property type="match status" value="1"/>
</dbReference>
<feature type="domain" description="Protein kinase" evidence="1">
    <location>
        <begin position="32"/>
        <end position="298"/>
    </location>
</feature>
<dbReference type="SUPFAM" id="SSF56112">
    <property type="entry name" value="Protein kinase-like (PK-like)"/>
    <property type="match status" value="1"/>
</dbReference>
<dbReference type="InterPro" id="IPR011009">
    <property type="entry name" value="Kinase-like_dom_sf"/>
</dbReference>